<dbReference type="SUPFAM" id="SSF48403">
    <property type="entry name" value="Ankyrin repeat"/>
    <property type="match status" value="1"/>
</dbReference>
<dbReference type="Pfam" id="PF11900">
    <property type="entry name" value="DUF3420"/>
    <property type="match status" value="1"/>
</dbReference>
<keyword evidence="6" id="KW-0677">Repeat</keyword>
<reference evidence="21" key="1">
    <citation type="submission" date="2020-01" db="EMBL/GenBank/DDBJ databases">
        <authorList>
            <person name="Mishra B."/>
        </authorList>
    </citation>
    <scope>NUCLEOTIDE SEQUENCE [LARGE SCALE GENOMIC DNA]</scope>
</reference>
<dbReference type="PROSITE" id="PS50297">
    <property type="entry name" value="ANK_REP_REGION"/>
    <property type="match status" value="1"/>
</dbReference>
<dbReference type="GO" id="GO:0016604">
    <property type="term" value="C:nuclear body"/>
    <property type="evidence" value="ECO:0007669"/>
    <property type="project" value="UniProtKB-SubCell"/>
</dbReference>
<dbReference type="SUPFAM" id="SSF54695">
    <property type="entry name" value="POZ domain"/>
    <property type="match status" value="1"/>
</dbReference>
<evidence type="ECO:0000259" key="19">
    <source>
        <dbReference type="PROSITE" id="PS50097"/>
    </source>
</evidence>
<evidence type="ECO:0000256" key="8">
    <source>
        <dbReference type="ARBA" id="ARBA00022786"/>
    </source>
</evidence>
<keyword evidence="13" id="KW-0539">Nucleus</keyword>
<evidence type="ECO:0000256" key="17">
    <source>
        <dbReference type="PROSITE-ProRule" id="PRU01391"/>
    </source>
</evidence>
<dbReference type="PROSITE" id="PS52046">
    <property type="entry name" value="ZF_C2HC_NPR"/>
    <property type="match status" value="1"/>
</dbReference>
<organism evidence="21 22">
    <name type="scientific">Microthlaspi erraticum</name>
    <dbReference type="NCBI Taxonomy" id="1685480"/>
    <lineage>
        <taxon>Eukaryota</taxon>
        <taxon>Viridiplantae</taxon>
        <taxon>Streptophyta</taxon>
        <taxon>Embryophyta</taxon>
        <taxon>Tracheophyta</taxon>
        <taxon>Spermatophyta</taxon>
        <taxon>Magnoliopsida</taxon>
        <taxon>eudicotyledons</taxon>
        <taxon>Gunneridae</taxon>
        <taxon>Pentapetalae</taxon>
        <taxon>rosids</taxon>
        <taxon>malvids</taxon>
        <taxon>Brassicales</taxon>
        <taxon>Brassicaceae</taxon>
        <taxon>Coluteocarpeae</taxon>
        <taxon>Microthlaspi</taxon>
    </lineage>
</organism>
<dbReference type="FunFam" id="1.25.40.20:FF:000239">
    <property type="entry name" value="BTB/POZ domain and ankyrin repeat-containing protein NPR1"/>
    <property type="match status" value="1"/>
</dbReference>
<dbReference type="GO" id="GO:0009862">
    <property type="term" value="P:systemic acquired resistance, salicylic acid mediated signaling pathway"/>
    <property type="evidence" value="ECO:0007669"/>
    <property type="project" value="InterPro"/>
</dbReference>
<dbReference type="GO" id="GO:0008270">
    <property type="term" value="F:zinc ion binding"/>
    <property type="evidence" value="ECO:0007669"/>
    <property type="project" value="UniProtKB-KW"/>
</dbReference>
<evidence type="ECO:0000256" key="6">
    <source>
        <dbReference type="ARBA" id="ARBA00022737"/>
    </source>
</evidence>
<dbReference type="InterPro" id="IPR036770">
    <property type="entry name" value="Ankyrin_rpt-contain_sf"/>
</dbReference>
<keyword evidence="8" id="KW-0833">Ubl conjugation pathway</keyword>
<dbReference type="Gene3D" id="3.30.710.10">
    <property type="entry name" value="Potassium Channel Kv1.1, Chain A"/>
    <property type="match status" value="1"/>
</dbReference>
<evidence type="ECO:0000256" key="3">
    <source>
        <dbReference type="ARBA" id="ARBA00022490"/>
    </source>
</evidence>
<evidence type="ECO:0000256" key="10">
    <source>
        <dbReference type="ARBA" id="ARBA00022821"/>
    </source>
</evidence>
<dbReference type="InterPro" id="IPR044292">
    <property type="entry name" value="NPR"/>
</dbReference>
<dbReference type="GO" id="GO:0031347">
    <property type="term" value="P:regulation of defense response"/>
    <property type="evidence" value="ECO:0007669"/>
    <property type="project" value="UniProtKB-ARBA"/>
</dbReference>
<evidence type="ECO:0000313" key="22">
    <source>
        <dbReference type="Proteomes" id="UP000467841"/>
    </source>
</evidence>
<dbReference type="GO" id="GO:0005737">
    <property type="term" value="C:cytoplasm"/>
    <property type="evidence" value="ECO:0007669"/>
    <property type="project" value="UniProtKB-SubCell"/>
</dbReference>
<evidence type="ECO:0000256" key="11">
    <source>
        <dbReference type="ARBA" id="ARBA00022833"/>
    </source>
</evidence>
<dbReference type="Gene3D" id="1.25.40.20">
    <property type="entry name" value="Ankyrin repeat-containing domain"/>
    <property type="match status" value="1"/>
</dbReference>
<dbReference type="SMART" id="SM00248">
    <property type="entry name" value="ANK"/>
    <property type="match status" value="3"/>
</dbReference>
<dbReference type="PROSITE" id="PS50088">
    <property type="entry name" value="ANK_REPEAT"/>
    <property type="match status" value="1"/>
</dbReference>
<dbReference type="GO" id="GO:2000022">
    <property type="term" value="P:regulation of jasmonic acid mediated signaling pathway"/>
    <property type="evidence" value="ECO:0007669"/>
    <property type="project" value="InterPro"/>
</dbReference>
<evidence type="ECO:0008006" key="23">
    <source>
        <dbReference type="Google" id="ProtNLM"/>
    </source>
</evidence>
<dbReference type="PANTHER" id="PTHR46475">
    <property type="entry name" value="REGULATORY PROTEIN NPR3"/>
    <property type="match status" value="1"/>
</dbReference>
<evidence type="ECO:0000256" key="15">
    <source>
        <dbReference type="ARBA" id="ARBA00044947"/>
    </source>
</evidence>
<dbReference type="FunFam" id="3.30.710.10:FF:000192">
    <property type="entry name" value="Non-expressor of PR1"/>
    <property type="match status" value="1"/>
</dbReference>
<comment type="pathway">
    <text evidence="2">Protein modification; protein ubiquitination.</text>
</comment>
<keyword evidence="22" id="KW-1185">Reference proteome</keyword>
<gene>
    <name evidence="21" type="ORF">MERR_LOCUS12647</name>
</gene>
<dbReference type="SMART" id="SM00225">
    <property type="entry name" value="BTB"/>
    <property type="match status" value="1"/>
</dbReference>
<keyword evidence="3" id="KW-0963">Cytoplasm</keyword>
<dbReference type="UniPathway" id="UPA00143"/>
<dbReference type="InterPro" id="IPR021094">
    <property type="entry name" value="NPR1/NIM1-like_C"/>
</dbReference>
<dbReference type="CDD" id="cd18310">
    <property type="entry name" value="BTB_POZ_NPR_plant"/>
    <property type="match status" value="1"/>
</dbReference>
<evidence type="ECO:0000313" key="21">
    <source>
        <dbReference type="EMBL" id="CAA7025412.1"/>
    </source>
</evidence>
<evidence type="ECO:0000256" key="13">
    <source>
        <dbReference type="ARBA" id="ARBA00023242"/>
    </source>
</evidence>
<comment type="similarity">
    <text evidence="15">Belongs to the plant 'ANKYRIN-BTB/POZ' family. 'NPR1-like' subfamily.</text>
</comment>
<evidence type="ECO:0000256" key="2">
    <source>
        <dbReference type="ARBA" id="ARBA00004906"/>
    </source>
</evidence>
<dbReference type="Pfam" id="PF12313">
    <property type="entry name" value="NPR1_like_C"/>
    <property type="match status" value="1"/>
</dbReference>
<dbReference type="InterPro" id="IPR002110">
    <property type="entry name" value="Ankyrin_rpt"/>
</dbReference>
<evidence type="ECO:0000256" key="18">
    <source>
        <dbReference type="SAM" id="MobiDB-lite"/>
    </source>
</evidence>
<feature type="region of interest" description="Disordered" evidence="18">
    <location>
        <begin position="568"/>
        <end position="598"/>
    </location>
</feature>
<dbReference type="EMBL" id="CACVBM020000999">
    <property type="protein sequence ID" value="CAA7025412.1"/>
    <property type="molecule type" value="Genomic_DNA"/>
</dbReference>
<feature type="domain" description="BTB" evidence="19">
    <location>
        <begin position="69"/>
        <end position="147"/>
    </location>
</feature>
<dbReference type="Proteomes" id="UP000467841">
    <property type="component" value="Unassembled WGS sequence"/>
</dbReference>
<keyword evidence="11" id="KW-0862">Zinc</keyword>
<keyword evidence="4" id="KW-0597">Phosphoprotein</keyword>
<dbReference type="AlphaFoldDB" id="A0A6D2IEN2"/>
<comment type="subcellular location">
    <subcellularLocation>
        <location evidence="1">Cytoplasm</location>
    </subcellularLocation>
    <subcellularLocation>
        <location evidence="14">Nucleus</location>
        <location evidence="14">Nuclear body</location>
    </subcellularLocation>
</comment>
<evidence type="ECO:0000256" key="12">
    <source>
        <dbReference type="ARBA" id="ARBA00023043"/>
    </source>
</evidence>
<evidence type="ECO:0000256" key="4">
    <source>
        <dbReference type="ARBA" id="ARBA00022553"/>
    </source>
</evidence>
<dbReference type="GO" id="GO:2000031">
    <property type="term" value="P:regulation of salicylic acid mediated signaling pathway"/>
    <property type="evidence" value="ECO:0007669"/>
    <property type="project" value="InterPro"/>
</dbReference>
<comment type="caution">
    <text evidence="17">Lacks conserved residue(s) required for the propagation of feature annotation.</text>
</comment>
<dbReference type="PANTHER" id="PTHR46475:SF14">
    <property type="entry name" value="BTB DOMAIN-CONTAINING PROTEIN"/>
    <property type="match status" value="1"/>
</dbReference>
<dbReference type="GO" id="GO:0016567">
    <property type="term" value="P:protein ubiquitination"/>
    <property type="evidence" value="ECO:0007669"/>
    <property type="project" value="UniProtKB-UniPathway"/>
</dbReference>
<dbReference type="OrthoDB" id="71307at2759"/>
<dbReference type="InterPro" id="IPR011333">
    <property type="entry name" value="SKP1/BTB/POZ_sf"/>
</dbReference>
<evidence type="ECO:0000256" key="1">
    <source>
        <dbReference type="ARBA" id="ARBA00004496"/>
    </source>
</evidence>
<dbReference type="GO" id="GO:0045087">
    <property type="term" value="P:innate immune response"/>
    <property type="evidence" value="ECO:0007669"/>
    <property type="project" value="UniProtKB-ARBA"/>
</dbReference>
<accession>A0A6D2IEN2</accession>
<feature type="domain" description="C2HC NPR-type" evidence="20">
    <location>
        <begin position="150"/>
        <end position="164"/>
    </location>
</feature>
<dbReference type="Pfam" id="PF00651">
    <property type="entry name" value="BTB"/>
    <property type="match status" value="1"/>
</dbReference>
<dbReference type="InterPro" id="IPR057250">
    <property type="entry name" value="Znf_C2HC_NPR-type"/>
</dbReference>
<dbReference type="PROSITE" id="PS50097">
    <property type="entry name" value="BTB"/>
    <property type="match status" value="1"/>
</dbReference>
<evidence type="ECO:0000256" key="16">
    <source>
        <dbReference type="PROSITE-ProRule" id="PRU00023"/>
    </source>
</evidence>
<feature type="compositionally biased region" description="Low complexity" evidence="18">
    <location>
        <begin position="569"/>
        <end position="587"/>
    </location>
</feature>
<dbReference type="InterPro" id="IPR000210">
    <property type="entry name" value="BTB/POZ_dom"/>
</dbReference>
<dbReference type="Pfam" id="PF12796">
    <property type="entry name" value="Ank_2"/>
    <property type="match status" value="1"/>
</dbReference>
<dbReference type="GO" id="GO:0050832">
    <property type="term" value="P:defense response to fungus"/>
    <property type="evidence" value="ECO:0007669"/>
    <property type="project" value="UniProtKB-ARBA"/>
</dbReference>
<evidence type="ECO:0000256" key="14">
    <source>
        <dbReference type="ARBA" id="ARBA00034306"/>
    </source>
</evidence>
<evidence type="ECO:0000256" key="5">
    <source>
        <dbReference type="ARBA" id="ARBA00022723"/>
    </source>
</evidence>
<keyword evidence="10" id="KW-0611">Plant defense</keyword>
<keyword evidence="7 17" id="KW-0863">Zinc-finger</keyword>
<dbReference type="InterPro" id="IPR024228">
    <property type="entry name" value="NPR_central_dom"/>
</dbReference>
<name>A0A6D2IEN2_9BRAS</name>
<dbReference type="GO" id="GO:0042742">
    <property type="term" value="P:defense response to bacterium"/>
    <property type="evidence" value="ECO:0007669"/>
    <property type="project" value="UniProtKB-ARBA"/>
</dbReference>
<comment type="caution">
    <text evidence="21">The sequence shown here is derived from an EMBL/GenBank/DDBJ whole genome shotgun (WGS) entry which is preliminary data.</text>
</comment>
<sequence length="598" mass="65882">MDSIAGFADSYEISNTSSTSFFAAPAPTDITESSVDNPAGLPTGAEISAFQLLSSSLESVFDSPESFYSDAKLVLADGREISFHRCILSGRSPFFKTALAAAAEKEQKSGAAVKLVLKEIAKDYEVGFDSVVAVLAYIYSGRVRPPPKGVSDCADENCRHVACRPAVDFMVEVLYLASVFEIPEVAATYQRHLMDVVEKVVTEDTLIILKLANICGNSCEKLLDKCREIIVKSNVDLVTLNKSLPQHIVKQITDTRKELGLEVPEPEKHVTNILKALESDDVALVKLLLKEGHTNLDDAYALHFAVAYCDVKTATDLLELKLADVNRRNPRGYTVLHVAAMRKEPSLIAFLLTKGGANASETSFDGRTALLIAKQVAKAAEYSYIPEKGESSPKGRVCIEILEQANKHVPFLGDVYPSLVVAADELKNRLLDLESRVHLARCLFPMEARVAMEIAEMKGTCAFVETSLEPERLTGAKRTAPDLYIAPFKILEEHQIRLRALSKTVELGKHFFPRCSGLLDQIMDCEDLSVLACIEEDTPEKRLQKKQRYMEIQETVLKAFSEDKENLEKSSLSASSSSTSKSTATKKSSGRSSHRHRR</sequence>
<evidence type="ECO:0000259" key="20">
    <source>
        <dbReference type="PROSITE" id="PS52046"/>
    </source>
</evidence>
<keyword evidence="9" id="KW-0702">S-nitrosylation</keyword>
<feature type="compositionally biased region" description="Basic residues" evidence="18">
    <location>
        <begin position="588"/>
        <end position="598"/>
    </location>
</feature>
<keyword evidence="12 16" id="KW-0040">ANK repeat</keyword>
<feature type="repeat" description="ANK" evidence="16">
    <location>
        <begin position="331"/>
        <end position="364"/>
    </location>
</feature>
<protein>
    <recommendedName>
        <fullName evidence="23">BTB domain-containing protein</fullName>
    </recommendedName>
</protein>
<evidence type="ECO:0000256" key="9">
    <source>
        <dbReference type="ARBA" id="ARBA00022799"/>
    </source>
</evidence>
<evidence type="ECO:0000256" key="7">
    <source>
        <dbReference type="ARBA" id="ARBA00022771"/>
    </source>
</evidence>
<keyword evidence="5" id="KW-0479">Metal-binding</keyword>
<proteinExistence type="inferred from homology"/>